<evidence type="ECO:0000313" key="1">
    <source>
        <dbReference type="EMBL" id="QSS53111.1"/>
    </source>
</evidence>
<proteinExistence type="predicted"/>
<gene>
    <name evidence="1" type="ORF">I7I53_00274</name>
</gene>
<name>A0A8A1LGU6_AJEC8</name>
<dbReference type="Proteomes" id="UP000663419">
    <property type="component" value="Chromosome 3"/>
</dbReference>
<organism evidence="1 2">
    <name type="scientific">Ajellomyces capsulatus (strain H88)</name>
    <name type="common">Darling's disease fungus</name>
    <name type="synonym">Histoplasma capsulatum</name>
    <dbReference type="NCBI Taxonomy" id="544711"/>
    <lineage>
        <taxon>Eukaryota</taxon>
        <taxon>Fungi</taxon>
        <taxon>Dikarya</taxon>
        <taxon>Ascomycota</taxon>
        <taxon>Pezizomycotina</taxon>
        <taxon>Eurotiomycetes</taxon>
        <taxon>Eurotiomycetidae</taxon>
        <taxon>Onygenales</taxon>
        <taxon>Ajellomycetaceae</taxon>
        <taxon>Histoplasma</taxon>
    </lineage>
</organism>
<dbReference type="AlphaFoldDB" id="A0A8A1LGU6"/>
<evidence type="ECO:0000313" key="2">
    <source>
        <dbReference type="Proteomes" id="UP000663419"/>
    </source>
</evidence>
<dbReference type="EMBL" id="CP069104">
    <property type="protein sequence ID" value="QSS53111.1"/>
    <property type="molecule type" value="Genomic_DNA"/>
</dbReference>
<accession>A0A8A1LGU6</accession>
<dbReference type="VEuPathDB" id="FungiDB:I7I53_00274"/>
<sequence length="69" mass="7934">MPPPSPRARTPRATSFTRLSSWKRRLRLLLNFLPVPHRLLEPRLSERSINVMGTDICIRKWGVGRGVSV</sequence>
<reference evidence="1" key="1">
    <citation type="submission" date="2021-01" db="EMBL/GenBank/DDBJ databases">
        <title>Chromosome-level genome assembly of a human fungal pathogen reveals clustering of transcriptionally co-regulated genes.</title>
        <authorList>
            <person name="Voorhies M."/>
            <person name="Cohen S."/>
            <person name="Shea T.P."/>
            <person name="Petrus S."/>
            <person name="Munoz J.F."/>
            <person name="Poplawski S."/>
            <person name="Goldman W.E."/>
            <person name="Michael T."/>
            <person name="Cuomo C.A."/>
            <person name="Sil A."/>
            <person name="Beyhan S."/>
        </authorList>
    </citation>
    <scope>NUCLEOTIDE SEQUENCE</scope>
    <source>
        <strain evidence="1">H88</strain>
    </source>
</reference>
<protein>
    <submittedName>
        <fullName evidence="1">WSC domain-containing protein, DUF1996 domain</fullName>
    </submittedName>
</protein>